<keyword evidence="5" id="KW-0804">Transcription</keyword>
<name>A0A0D7AMI2_9AGAR</name>
<keyword evidence="11" id="KW-1185">Reference proteome</keyword>
<protein>
    <recommendedName>
        <fullName evidence="3">Mediator of RNA polymerase II transcription subunit 12</fullName>
    </recommendedName>
    <alternativeName>
        <fullName evidence="7">Mediator complex subunit 12</fullName>
    </alternativeName>
</protein>
<comment type="subcellular location">
    <subcellularLocation>
        <location evidence="1">Nucleus</location>
    </subcellularLocation>
</comment>
<evidence type="ECO:0000313" key="10">
    <source>
        <dbReference type="EMBL" id="KIY53080.1"/>
    </source>
</evidence>
<evidence type="ECO:0000313" key="11">
    <source>
        <dbReference type="Proteomes" id="UP000054144"/>
    </source>
</evidence>
<dbReference type="PANTHER" id="PTHR46567:SF1">
    <property type="entry name" value="MEDIATOR OF RNA POLYMERASE II TRANSCRIPTION SUBUNIT 12"/>
    <property type="match status" value="1"/>
</dbReference>
<evidence type="ECO:0000256" key="6">
    <source>
        <dbReference type="ARBA" id="ARBA00023242"/>
    </source>
</evidence>
<evidence type="ECO:0000256" key="3">
    <source>
        <dbReference type="ARBA" id="ARBA00019622"/>
    </source>
</evidence>
<feature type="compositionally biased region" description="Low complexity" evidence="8">
    <location>
        <begin position="1506"/>
        <end position="1535"/>
    </location>
</feature>
<dbReference type="GO" id="GO:0016592">
    <property type="term" value="C:mediator complex"/>
    <property type="evidence" value="ECO:0007669"/>
    <property type="project" value="InterPro"/>
</dbReference>
<evidence type="ECO:0000256" key="5">
    <source>
        <dbReference type="ARBA" id="ARBA00023163"/>
    </source>
</evidence>
<dbReference type="GO" id="GO:0006357">
    <property type="term" value="P:regulation of transcription by RNA polymerase II"/>
    <property type="evidence" value="ECO:0007669"/>
    <property type="project" value="InterPro"/>
</dbReference>
<dbReference type="PANTHER" id="PTHR46567">
    <property type="entry name" value="MEDIATOR OF RNA POLYMERASE II TRANSCRIPTION SUBUNIT 12"/>
    <property type="match status" value="1"/>
</dbReference>
<evidence type="ECO:0000259" key="9">
    <source>
        <dbReference type="SMART" id="SM01281"/>
    </source>
</evidence>
<feature type="region of interest" description="Disordered" evidence="8">
    <location>
        <begin position="1478"/>
        <end position="1562"/>
    </location>
</feature>
<accession>A0A0D7AMI2</accession>
<feature type="domain" description="Mediator complex subunit Med12" evidence="9">
    <location>
        <begin position="101"/>
        <end position="161"/>
    </location>
</feature>
<keyword evidence="4" id="KW-0805">Transcription regulation</keyword>
<sequence>MHRHNEPQDTATTVPKVYESHPPAWLPQAHATADLGYLGFYPPRPEQEAELHPEYVKKGFFRPPPVSGETNSGLGVQIDERLKSEDTISKLERLMNLVFMKRAERLPSIPHRQTWFADLANPDVPLAKLGKSVPHSVKGHDLLDLLHSKNVEISRAVWFLRVIGANETVGLRNKASYNPVQYSTELANLFTGYLKKQLADIALPSAPRAGLNIKQTFKGILSDLESREHWISRFSYSLRLLRSFYGEGLVDNRSFLVWLVQQMSTCNLAQACFVSLLSNEYLDDLVQRRALVHHFVLACLNKLAEISCTGTEALKDTRTLLSVLLQRISLVIPDVFVSPMVWIRHSAELRRIMTEDLIEDILVQYPEHSSRILRRRLSIALEDIQQRNESMLLMNIPKLTGNLASAMRESELLNSISGQTDLVEMRFFDESGDGCTPKFTAQLNMLLTWSVSPVQYGDHRPFAAATLIRHWRSRTAERATRHNSPCPDGFLQDRLFDWLDDSDIAGDTTNLSIVALLYGKLIQFGLFSYSKYIQRLIARGEEGLAVNQEPASRHREFLRAFPLYDDPSKTCMHQRGYVLYGVAAARVNPEAPRASEIRKTIRQMLPHVFGGEPRSSFVSMKSLQDEAHLVISASRFEQVQIFRDWLVPILRQYIASQTNLEDLPNLVQTYSTVVELMVQCKCYHGIFDMSMSMLQHSTTPDAVTAVINTLRRFAVVWASMDKTRFVVDSLYVAHQRRKSKGEIRALSDVLVELDVAHYLDSERRKQLDADRADFSNALINAANTHATYMDDRLPDVLHLAKDTESNAAYRLANHLWITYARFPDWGRKVWSNVIHGIEQATTTMSDSTEPLFCAVRYGVFLCHIDQHLPRGLDEQVRSWLATERAQMMTLDVGVWDVLAMLLLHLVIHGALKTSTVLFELVFHVWGAQVDRSGLHEQREAALRAANRICRGFLVRDECTDDGSPPKNLAELQFIRTRRQDVYTVDHFRSMAAGFTLLVSLEQDTRLSQEVRDEATSLRRDLTADVDFRRATYSNLDIVREEFEKALKLTTDEIRNKHLIASFMKLLRGRGGNAVENASWPDVNLLLSPGQNAAPAVHFKFMLHRAGLKLDPGEGETAAAAKQSIDHLTSLLFSHSLTSEQAYFVAQLASGAGCAVASRFVNNGLRCIKTELQNSLKLGLGSFNRESQLLRVLAYVAGPTRHSGEAIQLEDAVIEGVLDVLHKNLVALLERLSTDTSSDQELSSKLREGVVILARIVQFSISFRGPWTQRTKETGTALADVIYHLAILHGAGIHMDTLAYPLLIDTLYFLVDEIPCESKLQPFDPFRPYPHITEIPGNLPPHYQRQLETFLSLFPPAPHVAQLAIAHRDNRGNIVADSPVLNRPWEWVESLESGSSGYGGAPDAEPHVRGAVKNAGSLSLEAFAARTTGDELPHKDADLRTQGIATTFQDGFGGDSLVERDFRETRTVQEDLNVAVTPTAAFPSMPKAGGGTGSRMSPGLATSSLRHSPASVVHSAVSDTDSTGTTGSKQGTSQRTSSKRKASAVSEVDVTDAAKRGKTKGKK</sequence>
<dbReference type="OrthoDB" id="20828at2759"/>
<dbReference type="GO" id="GO:0003712">
    <property type="term" value="F:transcription coregulator activity"/>
    <property type="evidence" value="ECO:0007669"/>
    <property type="project" value="InterPro"/>
</dbReference>
<dbReference type="EMBL" id="KN881628">
    <property type="protein sequence ID" value="KIY53080.1"/>
    <property type="molecule type" value="Genomic_DNA"/>
</dbReference>
<keyword evidence="6" id="KW-0539">Nucleus</keyword>
<dbReference type="Proteomes" id="UP000054144">
    <property type="component" value="Unassembled WGS sequence"/>
</dbReference>
<evidence type="ECO:0000256" key="2">
    <source>
        <dbReference type="ARBA" id="ARBA00010289"/>
    </source>
</evidence>
<evidence type="ECO:0000256" key="8">
    <source>
        <dbReference type="SAM" id="MobiDB-lite"/>
    </source>
</evidence>
<proteinExistence type="inferred from homology"/>
<gene>
    <name evidence="10" type="ORF">FISHEDRAFT_69221</name>
</gene>
<reference evidence="10 11" key="1">
    <citation type="journal article" date="2015" name="Fungal Genet. Biol.">
        <title>Evolution of novel wood decay mechanisms in Agaricales revealed by the genome sequences of Fistulina hepatica and Cylindrobasidium torrendii.</title>
        <authorList>
            <person name="Floudas D."/>
            <person name="Held B.W."/>
            <person name="Riley R."/>
            <person name="Nagy L.G."/>
            <person name="Koehler G."/>
            <person name="Ransdell A.S."/>
            <person name="Younus H."/>
            <person name="Chow J."/>
            <person name="Chiniquy J."/>
            <person name="Lipzen A."/>
            <person name="Tritt A."/>
            <person name="Sun H."/>
            <person name="Haridas S."/>
            <person name="LaButti K."/>
            <person name="Ohm R.A."/>
            <person name="Kues U."/>
            <person name="Blanchette R.A."/>
            <person name="Grigoriev I.V."/>
            <person name="Minto R.E."/>
            <person name="Hibbett D.S."/>
        </authorList>
    </citation>
    <scope>NUCLEOTIDE SEQUENCE [LARGE SCALE GENOMIC DNA]</scope>
    <source>
        <strain evidence="10 11">ATCC 64428</strain>
    </source>
</reference>
<evidence type="ECO:0000256" key="1">
    <source>
        <dbReference type="ARBA" id="ARBA00004123"/>
    </source>
</evidence>
<evidence type="ECO:0000256" key="7">
    <source>
        <dbReference type="ARBA" id="ARBA00032010"/>
    </source>
</evidence>
<evidence type="ECO:0000256" key="4">
    <source>
        <dbReference type="ARBA" id="ARBA00023015"/>
    </source>
</evidence>
<comment type="similarity">
    <text evidence="2">Belongs to the Mediator complex subunit 12 family.</text>
</comment>
<dbReference type="SMART" id="SM01281">
    <property type="entry name" value="Med12"/>
    <property type="match status" value="1"/>
</dbReference>
<dbReference type="Pfam" id="PF09497">
    <property type="entry name" value="Med12"/>
    <property type="match status" value="1"/>
</dbReference>
<organism evidence="10 11">
    <name type="scientific">Fistulina hepatica ATCC 64428</name>
    <dbReference type="NCBI Taxonomy" id="1128425"/>
    <lineage>
        <taxon>Eukaryota</taxon>
        <taxon>Fungi</taxon>
        <taxon>Dikarya</taxon>
        <taxon>Basidiomycota</taxon>
        <taxon>Agaricomycotina</taxon>
        <taxon>Agaricomycetes</taxon>
        <taxon>Agaricomycetidae</taxon>
        <taxon>Agaricales</taxon>
        <taxon>Fistulinaceae</taxon>
        <taxon>Fistulina</taxon>
    </lineage>
</organism>
<dbReference type="InterPro" id="IPR019035">
    <property type="entry name" value="Mediator_Med12"/>
</dbReference>